<reference evidence="1" key="1">
    <citation type="journal article" date="2022" name="bioRxiv">
        <title>Population genetic analysis of Ophidiomyces ophidiicola, the causative agent of snake fungal disease, indicates recent introductions to the USA.</title>
        <authorList>
            <person name="Ladner J.T."/>
            <person name="Palmer J.M."/>
            <person name="Ettinger C.L."/>
            <person name="Stajich J.E."/>
            <person name="Farrell T.M."/>
            <person name="Glorioso B.M."/>
            <person name="Lawson B."/>
            <person name="Price S.J."/>
            <person name="Stengle A.G."/>
            <person name="Grear D.A."/>
            <person name="Lorch J.M."/>
        </authorList>
    </citation>
    <scope>NUCLEOTIDE SEQUENCE</scope>
    <source>
        <strain evidence="1">NWHC 24266-5</strain>
    </source>
</reference>
<accession>A0ACB8UPJ6</accession>
<proteinExistence type="predicted"/>
<name>A0ACB8UPJ6_9EURO</name>
<gene>
    <name evidence="1" type="ORF">LOY88_005860</name>
</gene>
<comment type="caution">
    <text evidence="1">The sequence shown here is derived from an EMBL/GenBank/DDBJ whole genome shotgun (WGS) entry which is preliminary data.</text>
</comment>
<protein>
    <submittedName>
        <fullName evidence="1">Uncharacterized protein</fullName>
    </submittedName>
</protein>
<organism evidence="1">
    <name type="scientific">Ophidiomyces ophidiicola</name>
    <dbReference type="NCBI Taxonomy" id="1387563"/>
    <lineage>
        <taxon>Eukaryota</taxon>
        <taxon>Fungi</taxon>
        <taxon>Dikarya</taxon>
        <taxon>Ascomycota</taxon>
        <taxon>Pezizomycotina</taxon>
        <taxon>Eurotiomycetes</taxon>
        <taxon>Eurotiomycetidae</taxon>
        <taxon>Onygenales</taxon>
        <taxon>Onygenaceae</taxon>
        <taxon>Ophidiomyces</taxon>
    </lineage>
</organism>
<dbReference type="EMBL" id="JALBCA010000115">
    <property type="protein sequence ID" value="KAI2382638.1"/>
    <property type="molecule type" value="Genomic_DNA"/>
</dbReference>
<sequence length="162" mass="17607">MSVQSESCGDVQGACTPDPASPCLELSAPPPVLDLTPQQKRKIVSCPTVPLKPAYPKFILKYHIQKSFFGRLKPSTSTIHSSANRFHSGKRAVAPDVVLYSSGYPANIQAPDPAIIVKRHIRLLHEYNEIKDVAQGLLGLIAEARGVRHVEVQKEFGVGGND</sequence>
<evidence type="ECO:0000313" key="1">
    <source>
        <dbReference type="EMBL" id="KAI2382638.1"/>
    </source>
</evidence>